<dbReference type="Pfam" id="PF05979">
    <property type="entry name" value="DUF896"/>
    <property type="match status" value="1"/>
</dbReference>
<dbReference type="RefSeq" id="WP_085359842.1">
    <property type="nucleotide sequence ID" value="NZ_MTAB01000019.1"/>
</dbReference>
<proteinExistence type="inferred from homology"/>
<name>A0A1X3DGU2_9NEIS</name>
<dbReference type="SUPFAM" id="SSF158221">
    <property type="entry name" value="YnzC-like"/>
    <property type="match status" value="1"/>
</dbReference>
<dbReference type="Proteomes" id="UP000193303">
    <property type="component" value="Unassembled WGS sequence"/>
</dbReference>
<accession>A0A1X3DGU2</accession>
<dbReference type="STRING" id="1931275.BV914_08715"/>
<dbReference type="InterPro" id="IPR009242">
    <property type="entry name" value="DUF896"/>
</dbReference>
<dbReference type="AlphaFoldDB" id="A0A1X3DGU2"/>
<comment type="caution">
    <text evidence="2">The sequence shown here is derived from an EMBL/GenBank/DDBJ whole genome shotgun (WGS) entry which is preliminary data.</text>
</comment>
<dbReference type="EMBL" id="MTAB01000019">
    <property type="protein sequence ID" value="OSI19120.1"/>
    <property type="molecule type" value="Genomic_DNA"/>
</dbReference>
<protein>
    <submittedName>
        <fullName evidence="2">DUF896 family protein</fullName>
    </submittedName>
</protein>
<dbReference type="HAMAP" id="MF_01103">
    <property type="entry name" value="UPF0291"/>
    <property type="match status" value="1"/>
</dbReference>
<gene>
    <name evidence="2" type="ORF">BV912_08385</name>
</gene>
<dbReference type="PANTHER" id="PTHR37300">
    <property type="entry name" value="UPF0291 PROTEIN CBO2609/CLC_2481"/>
    <property type="match status" value="1"/>
</dbReference>
<evidence type="ECO:0000313" key="2">
    <source>
        <dbReference type="EMBL" id="OSI19120.1"/>
    </source>
</evidence>
<dbReference type="OrthoDB" id="390105at2"/>
<organism evidence="2 3">
    <name type="scientific">Neisseria dumasiana</name>
    <dbReference type="NCBI Taxonomy" id="1931275"/>
    <lineage>
        <taxon>Bacteria</taxon>
        <taxon>Pseudomonadati</taxon>
        <taxon>Pseudomonadota</taxon>
        <taxon>Betaproteobacteria</taxon>
        <taxon>Neisseriales</taxon>
        <taxon>Neisseriaceae</taxon>
        <taxon>Neisseria</taxon>
    </lineage>
</organism>
<dbReference type="Gene3D" id="1.10.287.540">
    <property type="entry name" value="Helix hairpin bin"/>
    <property type="match status" value="1"/>
</dbReference>
<dbReference type="PANTHER" id="PTHR37300:SF2">
    <property type="entry name" value="UPF0291 PROTEIN BC_1827"/>
    <property type="match status" value="1"/>
</dbReference>
<evidence type="ECO:0000256" key="1">
    <source>
        <dbReference type="ARBA" id="ARBA00022490"/>
    </source>
</evidence>
<evidence type="ECO:0000313" key="3">
    <source>
        <dbReference type="Proteomes" id="UP000193303"/>
    </source>
</evidence>
<keyword evidence="1" id="KW-0963">Cytoplasm</keyword>
<sequence>MRIAELDRINELARKAKTIGLSEAETAERDVLREAYIRQVCGQINNMLSTVTVVDPEGTDVTPAKLREAQAAGMQQMH</sequence>
<reference evidence="3" key="1">
    <citation type="submission" date="2017-01" db="EMBL/GenBank/DDBJ databases">
        <authorList>
            <person name="Mah S.A."/>
            <person name="Swanson W.J."/>
            <person name="Moy G.W."/>
            <person name="Vacquier V.D."/>
        </authorList>
    </citation>
    <scope>NUCLEOTIDE SEQUENCE [LARGE SCALE GENOMIC DNA]</scope>
    <source>
        <strain evidence="3">124861</strain>
    </source>
</reference>